<accession>A0A5C5CDL4</accession>
<dbReference type="RefSeq" id="WP_140022480.1">
    <property type="nucleotide sequence ID" value="NZ_JACIEX010000005.1"/>
</dbReference>
<gene>
    <name evidence="2" type="ORF">FIB18_20550</name>
    <name evidence="1" type="ORF">GGQ79_002600</name>
</gene>
<dbReference type="EMBL" id="VEWK01000013">
    <property type="protein sequence ID" value="TNV09453.1"/>
    <property type="molecule type" value="Genomic_DNA"/>
</dbReference>
<reference evidence="2" key="2">
    <citation type="submission" date="2019-06" db="EMBL/GenBank/DDBJ databases">
        <authorList>
            <person name="Hu M."/>
        </authorList>
    </citation>
    <scope>NUCLEOTIDE SEQUENCE</scope>
    <source>
        <strain evidence="2">08RB2639</strain>
    </source>
</reference>
<evidence type="ECO:0000313" key="4">
    <source>
        <dbReference type="Proteomes" id="UP000553980"/>
    </source>
</evidence>
<sequence length="114" mass="12334">MTSARLTETQMAIAELAVENRISMEALEKLAFERYPNATNEDFIIGLDAAADMLDDGVERAERELEALALVSTLFEGMPSGMTLEECAVAKAAKNDPVAISFLAYMKVSNGGEQ</sequence>
<protein>
    <submittedName>
        <fullName evidence="2">Uncharacterized protein</fullName>
    </submittedName>
</protein>
<organism evidence="2 3">
    <name type="scientific">Brucella pecoris</name>
    <dbReference type="NCBI Taxonomy" id="867683"/>
    <lineage>
        <taxon>Bacteria</taxon>
        <taxon>Pseudomonadati</taxon>
        <taxon>Pseudomonadota</taxon>
        <taxon>Alphaproteobacteria</taxon>
        <taxon>Hyphomicrobiales</taxon>
        <taxon>Brucellaceae</taxon>
        <taxon>Brucella/Ochrobactrum group</taxon>
        <taxon>Brucella</taxon>
    </lineage>
</organism>
<dbReference type="EMBL" id="JACIEX010000005">
    <property type="protein sequence ID" value="MBB4094081.1"/>
    <property type="molecule type" value="Genomic_DNA"/>
</dbReference>
<dbReference type="AlphaFoldDB" id="A0A5C5CDL4"/>
<evidence type="ECO:0000313" key="1">
    <source>
        <dbReference type="EMBL" id="MBB4094081.1"/>
    </source>
</evidence>
<dbReference type="Proteomes" id="UP000313390">
    <property type="component" value="Unassembled WGS sequence"/>
</dbReference>
<proteinExistence type="predicted"/>
<keyword evidence="4" id="KW-1185">Reference proteome</keyword>
<dbReference type="Proteomes" id="UP000553980">
    <property type="component" value="Unassembled WGS sequence"/>
</dbReference>
<reference evidence="1 4" key="3">
    <citation type="submission" date="2020-08" db="EMBL/GenBank/DDBJ databases">
        <title>Genomic Encyclopedia of Type Strains, Phase IV (KMG-IV): sequencing the most valuable type-strain genomes for metagenomic binning, comparative biology and taxonomic classification.</title>
        <authorList>
            <person name="Goeker M."/>
        </authorList>
    </citation>
    <scope>NUCLEOTIDE SEQUENCE [LARGE SCALE GENOMIC DNA]</scope>
    <source>
        <strain evidence="1 4">DSM 23868</strain>
    </source>
</reference>
<evidence type="ECO:0000313" key="2">
    <source>
        <dbReference type="EMBL" id="TNV09453.1"/>
    </source>
</evidence>
<name>A0A5C5CDL4_9HYPH</name>
<evidence type="ECO:0000313" key="3">
    <source>
        <dbReference type="Proteomes" id="UP000313390"/>
    </source>
</evidence>
<reference evidence="2 3" key="1">
    <citation type="journal article" date="2011" name="Int. J. Syst. Evol. Microbiol.">
        <title>Ochrobactrum pecoris sp. nov., isolated from farm animals.</title>
        <authorList>
            <person name="Kampfer P."/>
            <person name="Huber B."/>
            <person name="Busse H.J."/>
            <person name="Scholz H.C."/>
            <person name="Tomaso H."/>
            <person name="Hotzel H."/>
            <person name="Melzer F."/>
        </authorList>
    </citation>
    <scope>NUCLEOTIDE SEQUENCE [LARGE SCALE GENOMIC DNA]</scope>
    <source>
        <strain evidence="2 3">08RB2639</strain>
    </source>
</reference>
<comment type="caution">
    <text evidence="2">The sequence shown here is derived from an EMBL/GenBank/DDBJ whole genome shotgun (WGS) entry which is preliminary data.</text>
</comment>